<evidence type="ECO:0000313" key="2">
    <source>
        <dbReference type="EMBL" id="MDA4844017.1"/>
    </source>
</evidence>
<dbReference type="Gene3D" id="3.90.1150.200">
    <property type="match status" value="1"/>
</dbReference>
<name>A0ABT4VH43_9HYPH</name>
<protein>
    <submittedName>
        <fullName evidence="2">DUF1801 domain-containing protein</fullName>
    </submittedName>
</protein>
<dbReference type="Proteomes" id="UP001148313">
    <property type="component" value="Unassembled WGS sequence"/>
</dbReference>
<dbReference type="EMBL" id="JAPJZH010000001">
    <property type="protein sequence ID" value="MDA4844017.1"/>
    <property type="molecule type" value="Genomic_DNA"/>
</dbReference>
<keyword evidence="3" id="KW-1185">Reference proteome</keyword>
<comment type="caution">
    <text evidence="2">The sequence shown here is derived from an EMBL/GenBank/DDBJ whole genome shotgun (WGS) entry which is preliminary data.</text>
</comment>
<evidence type="ECO:0000259" key="1">
    <source>
        <dbReference type="Pfam" id="PF08818"/>
    </source>
</evidence>
<proteinExistence type="predicted"/>
<accession>A0ABT4VH43</accession>
<dbReference type="RefSeq" id="WP_271087538.1">
    <property type="nucleotide sequence ID" value="NZ_JAPJZH010000001.1"/>
</dbReference>
<dbReference type="InterPro" id="IPR014922">
    <property type="entry name" value="YdhG-like"/>
</dbReference>
<gene>
    <name evidence="2" type="ORF">OOZ53_01590</name>
</gene>
<evidence type="ECO:0000313" key="3">
    <source>
        <dbReference type="Proteomes" id="UP001148313"/>
    </source>
</evidence>
<organism evidence="2 3">
    <name type="scientific">Hoeflea poritis</name>
    <dbReference type="NCBI Taxonomy" id="2993659"/>
    <lineage>
        <taxon>Bacteria</taxon>
        <taxon>Pseudomonadati</taxon>
        <taxon>Pseudomonadota</taxon>
        <taxon>Alphaproteobacteria</taxon>
        <taxon>Hyphomicrobiales</taxon>
        <taxon>Rhizobiaceae</taxon>
        <taxon>Hoeflea</taxon>
    </lineage>
</organism>
<reference evidence="2" key="1">
    <citation type="submission" date="2022-11" db="EMBL/GenBank/DDBJ databases">
        <title>Hoeflea poritis sp. nov., isolated from scleractinian coral Porites lutea.</title>
        <authorList>
            <person name="Zhang G."/>
            <person name="Wei Q."/>
            <person name="Cai L."/>
        </authorList>
    </citation>
    <scope>NUCLEOTIDE SEQUENCE</scope>
    <source>
        <strain evidence="2">E7-10</strain>
    </source>
</reference>
<feature type="domain" description="YdhG-like" evidence="1">
    <location>
        <begin position="22"/>
        <end position="114"/>
    </location>
</feature>
<dbReference type="SUPFAM" id="SSF159888">
    <property type="entry name" value="YdhG-like"/>
    <property type="match status" value="1"/>
</dbReference>
<sequence length="125" mass="14521">MLSDAKTPSEYIEQLENDWRCEKLQEIRALIKKQAPQLDERIHYKMLGYGHGDRYVFHLNAQRQYVSLYVGNASKIDPDNALLQGLNVGKGCIRFTKTKKITETRIDEFIARAIEMWRAGEDVDC</sequence>
<dbReference type="Pfam" id="PF08818">
    <property type="entry name" value="DUF1801"/>
    <property type="match status" value="1"/>
</dbReference>